<name>A0A2J8L404_PANTR</name>
<proteinExistence type="predicted"/>
<dbReference type="AlphaFoldDB" id="A0A2J8L404"/>
<evidence type="ECO:0000313" key="3">
    <source>
        <dbReference type="Proteomes" id="UP000236370"/>
    </source>
</evidence>
<accession>A0A2J8L404</accession>
<protein>
    <submittedName>
        <fullName evidence="2">LRRD1 isoform 5</fullName>
    </submittedName>
</protein>
<dbReference type="EMBL" id="NBAG03000313">
    <property type="protein sequence ID" value="PNI41995.1"/>
    <property type="molecule type" value="Genomic_DNA"/>
</dbReference>
<comment type="caution">
    <text evidence="2">The sequence shown here is derived from an EMBL/GenBank/DDBJ whole genome shotgun (WGS) entry which is preliminary data.</text>
</comment>
<evidence type="ECO:0000256" key="1">
    <source>
        <dbReference type="SAM" id="MobiDB-lite"/>
    </source>
</evidence>
<feature type="compositionally biased region" description="Basic and acidic residues" evidence="1">
    <location>
        <begin position="18"/>
        <end position="30"/>
    </location>
</feature>
<dbReference type="Proteomes" id="UP000236370">
    <property type="component" value="Unassembled WGS sequence"/>
</dbReference>
<feature type="region of interest" description="Disordered" evidence="1">
    <location>
        <begin position="1"/>
        <end position="30"/>
    </location>
</feature>
<organism evidence="2 3">
    <name type="scientific">Pan troglodytes</name>
    <name type="common">Chimpanzee</name>
    <dbReference type="NCBI Taxonomy" id="9598"/>
    <lineage>
        <taxon>Eukaryota</taxon>
        <taxon>Metazoa</taxon>
        <taxon>Chordata</taxon>
        <taxon>Craniata</taxon>
        <taxon>Vertebrata</taxon>
        <taxon>Euteleostomi</taxon>
        <taxon>Mammalia</taxon>
        <taxon>Eutheria</taxon>
        <taxon>Euarchontoglires</taxon>
        <taxon>Primates</taxon>
        <taxon>Haplorrhini</taxon>
        <taxon>Catarrhini</taxon>
        <taxon>Hominidae</taxon>
        <taxon>Pan</taxon>
    </lineage>
</organism>
<feature type="non-terminal residue" evidence="2">
    <location>
        <position position="59"/>
    </location>
</feature>
<reference evidence="2 3" key="1">
    <citation type="submission" date="2017-12" db="EMBL/GenBank/DDBJ databases">
        <title>High-resolution comparative analysis of great ape genomes.</title>
        <authorList>
            <person name="Pollen A."/>
            <person name="Hastie A."/>
            <person name="Hormozdiari F."/>
            <person name="Dougherty M."/>
            <person name="Liu R."/>
            <person name="Chaisson M."/>
            <person name="Hoppe E."/>
            <person name="Hill C."/>
            <person name="Pang A."/>
            <person name="Hillier L."/>
            <person name="Baker C."/>
            <person name="Armstrong J."/>
            <person name="Shendure J."/>
            <person name="Paten B."/>
            <person name="Wilson R."/>
            <person name="Chao H."/>
            <person name="Schneider V."/>
            <person name="Ventura M."/>
            <person name="Kronenberg Z."/>
            <person name="Murali S."/>
            <person name="Gordon D."/>
            <person name="Cantsilieris S."/>
            <person name="Munson K."/>
            <person name="Nelson B."/>
            <person name="Raja A."/>
            <person name="Underwood J."/>
            <person name="Diekhans M."/>
            <person name="Fiddes I."/>
            <person name="Haussler D."/>
            <person name="Eichler E."/>
        </authorList>
    </citation>
    <scope>NUCLEOTIDE SEQUENCE [LARGE SCALE GENOMIC DNA]</scope>
    <source>
        <strain evidence="2">Yerkes chimp pedigree #C0471</strain>
    </source>
</reference>
<evidence type="ECO:0000313" key="2">
    <source>
        <dbReference type="EMBL" id="PNI41995.1"/>
    </source>
</evidence>
<sequence>MSEKEGMSEELEDTISQFRKESRSRSMKEPGFIKETSNLINEASDYLEGKSFNQIYETH</sequence>
<gene>
    <name evidence="2" type="ORF">CK820_G0033023</name>
</gene>